<gene>
    <name evidence="2" type="ORF">BGW38_003906</name>
</gene>
<feature type="compositionally biased region" description="Low complexity" evidence="1">
    <location>
        <begin position="107"/>
        <end position="116"/>
    </location>
</feature>
<accession>A0A9P6FQT7</accession>
<dbReference type="OrthoDB" id="5344169at2759"/>
<reference evidence="2" key="1">
    <citation type="journal article" date="2020" name="Fungal Divers.">
        <title>Resolving the Mortierellaceae phylogeny through synthesis of multi-gene phylogenetics and phylogenomics.</title>
        <authorList>
            <person name="Vandepol N."/>
            <person name="Liber J."/>
            <person name="Desiro A."/>
            <person name="Na H."/>
            <person name="Kennedy M."/>
            <person name="Barry K."/>
            <person name="Grigoriev I.V."/>
            <person name="Miller A.N."/>
            <person name="O'Donnell K."/>
            <person name="Stajich J.E."/>
            <person name="Bonito G."/>
        </authorList>
    </citation>
    <scope>NUCLEOTIDE SEQUENCE</scope>
    <source>
        <strain evidence="2">KOD1015</strain>
    </source>
</reference>
<dbReference type="Proteomes" id="UP000780801">
    <property type="component" value="Unassembled WGS sequence"/>
</dbReference>
<dbReference type="AlphaFoldDB" id="A0A9P6FQT7"/>
<proteinExistence type="predicted"/>
<organism evidence="2 3">
    <name type="scientific">Lunasporangiospora selenospora</name>
    <dbReference type="NCBI Taxonomy" id="979761"/>
    <lineage>
        <taxon>Eukaryota</taxon>
        <taxon>Fungi</taxon>
        <taxon>Fungi incertae sedis</taxon>
        <taxon>Mucoromycota</taxon>
        <taxon>Mortierellomycotina</taxon>
        <taxon>Mortierellomycetes</taxon>
        <taxon>Mortierellales</taxon>
        <taxon>Mortierellaceae</taxon>
        <taxon>Lunasporangiospora</taxon>
    </lineage>
</organism>
<feature type="region of interest" description="Disordered" evidence="1">
    <location>
        <begin position="107"/>
        <end position="214"/>
    </location>
</feature>
<dbReference type="EMBL" id="JAABOA010002543">
    <property type="protein sequence ID" value="KAF9579722.1"/>
    <property type="molecule type" value="Genomic_DNA"/>
</dbReference>
<evidence type="ECO:0000313" key="2">
    <source>
        <dbReference type="EMBL" id="KAF9579722.1"/>
    </source>
</evidence>
<evidence type="ECO:0000313" key="3">
    <source>
        <dbReference type="Proteomes" id="UP000780801"/>
    </source>
</evidence>
<name>A0A9P6FQT7_9FUNG</name>
<sequence length="214" mass="23187">KSPSKVFLLKKSFDYICNLKCEVAQRDLELAQLRAQNEYMKTAMMSWWMTLVEEKNLTGQDMDPETLWASWAMSEEALKQTTFREAAAAAAAKDVAELSAAAVEVVSQGNQQSGQGKNASKDSGKDSQGEDSDEEAPAPKFSKKNGSSKVSMSNGDGKLSMSMTTTTSMATTASMDVDMKSFEQSRSIPAKKTGDSGAEATDAQDEEEEEEEDG</sequence>
<feature type="compositionally biased region" description="Basic and acidic residues" evidence="1">
    <location>
        <begin position="119"/>
        <end position="128"/>
    </location>
</feature>
<keyword evidence="3" id="KW-1185">Reference proteome</keyword>
<feature type="compositionally biased region" description="Polar residues" evidence="1">
    <location>
        <begin position="144"/>
        <end position="154"/>
    </location>
</feature>
<comment type="caution">
    <text evidence="2">The sequence shown here is derived from an EMBL/GenBank/DDBJ whole genome shotgun (WGS) entry which is preliminary data.</text>
</comment>
<feature type="compositionally biased region" description="Low complexity" evidence="1">
    <location>
        <begin position="160"/>
        <end position="175"/>
    </location>
</feature>
<feature type="compositionally biased region" description="Acidic residues" evidence="1">
    <location>
        <begin position="202"/>
        <end position="214"/>
    </location>
</feature>
<protein>
    <submittedName>
        <fullName evidence="2">Uncharacterized protein</fullName>
    </submittedName>
</protein>
<evidence type="ECO:0000256" key="1">
    <source>
        <dbReference type="SAM" id="MobiDB-lite"/>
    </source>
</evidence>
<feature type="non-terminal residue" evidence="2">
    <location>
        <position position="1"/>
    </location>
</feature>